<sequence length="98" mass="11252">MIQTRIRPFPVKEHIGRNAYRLPLPQRYLARGRHASFNVDQLKESVDVPEIFQARQITRSALRIILTPSRLAVRQELMGVQEGHQSCEPLVNFAATFA</sequence>
<dbReference type="Proteomes" id="UP001163321">
    <property type="component" value="Chromosome 5"/>
</dbReference>
<accession>A0ACC0VXB7</accession>
<dbReference type="EMBL" id="CM047584">
    <property type="protein sequence ID" value="KAI9911137.1"/>
    <property type="molecule type" value="Genomic_DNA"/>
</dbReference>
<organism evidence="1 2">
    <name type="scientific">Peronosclerospora sorghi</name>
    <dbReference type="NCBI Taxonomy" id="230839"/>
    <lineage>
        <taxon>Eukaryota</taxon>
        <taxon>Sar</taxon>
        <taxon>Stramenopiles</taxon>
        <taxon>Oomycota</taxon>
        <taxon>Peronosporomycetes</taxon>
        <taxon>Peronosporales</taxon>
        <taxon>Peronosporaceae</taxon>
        <taxon>Peronosclerospora</taxon>
    </lineage>
</organism>
<evidence type="ECO:0000313" key="2">
    <source>
        <dbReference type="Proteomes" id="UP001163321"/>
    </source>
</evidence>
<evidence type="ECO:0000313" key="1">
    <source>
        <dbReference type="EMBL" id="KAI9911137.1"/>
    </source>
</evidence>
<gene>
    <name evidence="1" type="ORF">PsorP6_009235</name>
</gene>
<keyword evidence="2" id="KW-1185">Reference proteome</keyword>
<reference evidence="1 2" key="1">
    <citation type="journal article" date="2022" name="bioRxiv">
        <title>The genome of the oomycete Peronosclerospora sorghi, a cosmopolitan pathogen of maize and sorghum, is inflated with dispersed pseudogenes.</title>
        <authorList>
            <person name="Fletcher K."/>
            <person name="Martin F."/>
            <person name="Isakeit T."/>
            <person name="Cavanaugh K."/>
            <person name="Magill C."/>
            <person name="Michelmore R."/>
        </authorList>
    </citation>
    <scope>NUCLEOTIDE SEQUENCE [LARGE SCALE GENOMIC DNA]</scope>
    <source>
        <strain evidence="1">P6</strain>
    </source>
</reference>
<comment type="caution">
    <text evidence="1">The sequence shown here is derived from an EMBL/GenBank/DDBJ whole genome shotgun (WGS) entry which is preliminary data.</text>
</comment>
<protein>
    <submittedName>
        <fullName evidence="1">Uncharacterized protein</fullName>
    </submittedName>
</protein>
<proteinExistence type="predicted"/>
<name>A0ACC0VXB7_9STRA</name>